<gene>
    <name evidence="2" type="ORF">H0E82_10480</name>
</gene>
<dbReference type="InterPro" id="IPR043749">
    <property type="entry name" value="DUF5694"/>
</dbReference>
<accession>A0A7Z0TUT2</accession>
<organism evidence="2 3">
    <name type="scientific">Luteimonas deserti</name>
    <dbReference type="NCBI Taxonomy" id="2752306"/>
    <lineage>
        <taxon>Bacteria</taxon>
        <taxon>Pseudomonadati</taxon>
        <taxon>Pseudomonadota</taxon>
        <taxon>Gammaproteobacteria</taxon>
        <taxon>Lysobacterales</taxon>
        <taxon>Lysobacteraceae</taxon>
        <taxon>Luteimonas</taxon>
    </lineage>
</organism>
<keyword evidence="1" id="KW-0732">Signal</keyword>
<sequence length="269" mass="29512">MRSVRLAAGLLMLCLTAHGAAAEPVPPAQVMMLGTFHFANPGLDMVKSDVVDVTTSENQAYLEQLALRLAAFGPTHVLVECLPSRQGHYDSAYGAWRTGQAPLDVNETQQIGFRVAQAAGLQQVTCFDEGEVHWNSGPMFDYIGARAPERKRALDAIYADLSARENREHSALSLAELLQLTNDPTRDRENRDLYLITNDIGAGSGFAGADASASWWHRNFRMYANVQRVATPGQRVLVLAGQGHTAILKELLATDRQRQALDVRPYLTP</sequence>
<evidence type="ECO:0000256" key="1">
    <source>
        <dbReference type="SAM" id="SignalP"/>
    </source>
</evidence>
<reference evidence="2 3" key="1">
    <citation type="submission" date="2020-07" db="EMBL/GenBank/DDBJ databases">
        <title>isolation of Luteimonas sp. SJ-16.</title>
        <authorList>
            <person name="Huang X.-X."/>
            <person name="Xu L."/>
            <person name="Sun J.-Q."/>
        </authorList>
    </citation>
    <scope>NUCLEOTIDE SEQUENCE [LARGE SCALE GENOMIC DNA]</scope>
    <source>
        <strain evidence="2 3">SJ-16</strain>
    </source>
</reference>
<evidence type="ECO:0000313" key="2">
    <source>
        <dbReference type="EMBL" id="NYZ63186.1"/>
    </source>
</evidence>
<dbReference type="EMBL" id="JACCJZ010000017">
    <property type="protein sequence ID" value="NYZ63186.1"/>
    <property type="molecule type" value="Genomic_DNA"/>
</dbReference>
<evidence type="ECO:0008006" key="4">
    <source>
        <dbReference type="Google" id="ProtNLM"/>
    </source>
</evidence>
<comment type="caution">
    <text evidence="2">The sequence shown here is derived from an EMBL/GenBank/DDBJ whole genome shotgun (WGS) entry which is preliminary data.</text>
</comment>
<feature type="chain" id="PRO_5031433163" description="TraB/GumN family protein" evidence="1">
    <location>
        <begin position="23"/>
        <end position="269"/>
    </location>
</feature>
<dbReference type="Proteomes" id="UP000589896">
    <property type="component" value="Unassembled WGS sequence"/>
</dbReference>
<protein>
    <recommendedName>
        <fullName evidence="4">TraB/GumN family protein</fullName>
    </recommendedName>
</protein>
<proteinExistence type="predicted"/>
<dbReference type="RefSeq" id="WP_180545397.1">
    <property type="nucleotide sequence ID" value="NZ_JACCJZ010000017.1"/>
</dbReference>
<evidence type="ECO:0000313" key="3">
    <source>
        <dbReference type="Proteomes" id="UP000589896"/>
    </source>
</evidence>
<dbReference type="Pfam" id="PF18950">
    <property type="entry name" value="DUF5694"/>
    <property type="match status" value="1"/>
</dbReference>
<name>A0A7Z0TUT2_9GAMM</name>
<keyword evidence="3" id="KW-1185">Reference proteome</keyword>
<feature type="signal peptide" evidence="1">
    <location>
        <begin position="1"/>
        <end position="22"/>
    </location>
</feature>
<dbReference type="AlphaFoldDB" id="A0A7Z0TUT2"/>